<dbReference type="Proteomes" id="UP000001288">
    <property type="component" value="Chromosome"/>
</dbReference>
<gene>
    <name evidence="1" type="ordered locus">LMRG_02932</name>
</gene>
<dbReference type="EMBL" id="CP002002">
    <property type="protein sequence ID" value="AEO05349.1"/>
    <property type="molecule type" value="Genomic_DNA"/>
</dbReference>
<dbReference type="AlphaFoldDB" id="A0A0H3G9R0"/>
<dbReference type="RefSeq" id="WP_014600481.1">
    <property type="nucleotide sequence ID" value="NC_017544.1"/>
</dbReference>
<dbReference type="KEGG" id="lmt:LMRG_02932"/>
<evidence type="ECO:0000313" key="2">
    <source>
        <dbReference type="Proteomes" id="UP000001288"/>
    </source>
</evidence>
<proteinExistence type="predicted"/>
<dbReference type="HOGENOM" id="CLU_2023146_0_0_9"/>
<reference evidence="2" key="1">
    <citation type="submission" date="2010-04" db="EMBL/GenBank/DDBJ databases">
        <title>The genome sequence of Listeria monocytogenes strain 10403S.</title>
        <authorList>
            <consortium name="The Broad Institute Genome Sequencing Platform"/>
            <consortium name="The Broad Institute Genome Sequencing Center for Infectious Disease."/>
            <person name="Borowsky M."/>
            <person name="Borodovsky M."/>
            <person name="Young S.K."/>
            <person name="Zeng Q."/>
            <person name="Koehrsen M."/>
            <person name="Fitzgerald M."/>
            <person name="Wiedmann M."/>
            <person name="Swaminathan B."/>
            <person name="Lauer P."/>
            <person name="Portnoy D."/>
            <person name="Cossart P."/>
            <person name="Buchrieser C."/>
            <person name="Higgins D."/>
            <person name="Abouelleil A."/>
            <person name="Alvarado L."/>
            <person name="Arachchi H.M."/>
            <person name="Berlin A."/>
            <person name="Borenstein D."/>
            <person name="Brown A."/>
            <person name="Chapman S.B."/>
            <person name="Chen Z."/>
            <person name="Dunbar C.D."/>
            <person name="Engels R."/>
            <person name="Freedman E."/>
            <person name="Gearin G."/>
            <person name="Gellesch M."/>
            <person name="Goldberg J."/>
            <person name="Griggs A."/>
            <person name="Gujja S."/>
            <person name="Heilman E."/>
            <person name="Heiman D."/>
            <person name="Howarth C."/>
            <person name="Jen D."/>
            <person name="Larson L."/>
            <person name="Lui A."/>
            <person name="MacDonald J."/>
            <person name="Mehta T."/>
            <person name="Montmayeur A."/>
            <person name="Neiman D."/>
            <person name="Park D."/>
            <person name="Pearson M."/>
            <person name="Priest M."/>
            <person name="Richards J."/>
            <person name="Roberts A."/>
            <person name="Saif S."/>
            <person name="Shea T."/>
            <person name="Shenoy N."/>
            <person name="Sisk P."/>
            <person name="Stolte C."/>
            <person name="Sykes S."/>
            <person name="Walk T."/>
            <person name="White J."/>
            <person name="Yandava C."/>
            <person name="Haas B."/>
            <person name="Nusbaum C."/>
            <person name="Birren B."/>
        </authorList>
    </citation>
    <scope>NUCLEOTIDE SEQUENCE [LARGE SCALE GENOMIC DNA]</scope>
    <source>
        <strain evidence="2">10403S</strain>
    </source>
</reference>
<evidence type="ECO:0000313" key="1">
    <source>
        <dbReference type="EMBL" id="AEO05349.1"/>
    </source>
</evidence>
<organism evidence="1 2">
    <name type="scientific">Listeria monocytogenes serotype 1/2a (strain 10403S)</name>
    <dbReference type="NCBI Taxonomy" id="393133"/>
    <lineage>
        <taxon>Bacteria</taxon>
        <taxon>Bacillati</taxon>
        <taxon>Bacillota</taxon>
        <taxon>Bacilli</taxon>
        <taxon>Bacillales</taxon>
        <taxon>Listeriaceae</taxon>
        <taxon>Listeria</taxon>
    </lineage>
</organism>
<sequence>MDNLVAVNKIDSLVEEKVELLINNQKVVAFNVSPQELEIGEEYKAEIDIFTNDFLEITEQKNEQIKRIEHLNNFSYMLWGELLEDNVLDVGFFITSDLLEDYEHLVGHYISFEVDRLQIYCES</sequence>
<protein>
    <submittedName>
        <fullName evidence="1">Uncharacterized protein</fullName>
    </submittedName>
</protein>
<name>A0A0H3G9R0_LISM4</name>
<accession>A0A0H3G9R0</accession>